<proteinExistence type="predicted"/>
<name>A0AAW0D073_9AGAR</name>
<feature type="compositionally biased region" description="Low complexity" evidence="1">
    <location>
        <begin position="135"/>
        <end position="146"/>
    </location>
</feature>
<dbReference type="EMBL" id="JAWWNJ010000011">
    <property type="protein sequence ID" value="KAK7044717.1"/>
    <property type="molecule type" value="Genomic_DNA"/>
</dbReference>
<keyword evidence="3" id="KW-1185">Reference proteome</keyword>
<accession>A0AAW0D073</accession>
<reference evidence="2 3" key="1">
    <citation type="journal article" date="2024" name="J Genomics">
        <title>Draft genome sequencing and assembly of Favolaschia claudopus CIRM-BRFM 2984 isolated from oak limbs.</title>
        <authorList>
            <person name="Navarro D."/>
            <person name="Drula E."/>
            <person name="Chaduli D."/>
            <person name="Cazenave R."/>
            <person name="Ahrendt S."/>
            <person name="Wang J."/>
            <person name="Lipzen A."/>
            <person name="Daum C."/>
            <person name="Barry K."/>
            <person name="Grigoriev I.V."/>
            <person name="Favel A."/>
            <person name="Rosso M.N."/>
            <person name="Martin F."/>
        </authorList>
    </citation>
    <scope>NUCLEOTIDE SEQUENCE [LARGE SCALE GENOMIC DNA]</scope>
    <source>
        <strain evidence="2 3">CIRM-BRFM 2984</strain>
    </source>
</reference>
<sequence>MALPVGSYSNTALPQYNPAVSAFSVITSESGEMSSEASSDRLPGPYTLSPPHAPSRGNALLEPSSRPTPAIPEPGALIDRKPKLVIPKIAVIQSAEHSSVAAPSPVVETGTLNNGHLSPKTPRHSNETGRSHLRISAPSSPIAMSPTSRRWSIKGIVQPFVETLMRHPYSSLSLHSLLPLLSPQELAFFTALESE</sequence>
<gene>
    <name evidence="2" type="ORF">R3P38DRAFT_3347021</name>
</gene>
<protein>
    <submittedName>
        <fullName evidence="2">Uncharacterized protein</fullName>
    </submittedName>
</protein>
<feature type="non-terminal residue" evidence="2">
    <location>
        <position position="195"/>
    </location>
</feature>
<evidence type="ECO:0000313" key="2">
    <source>
        <dbReference type="EMBL" id="KAK7044717.1"/>
    </source>
</evidence>
<feature type="region of interest" description="Disordered" evidence="1">
    <location>
        <begin position="28"/>
        <end position="76"/>
    </location>
</feature>
<evidence type="ECO:0000313" key="3">
    <source>
        <dbReference type="Proteomes" id="UP001362999"/>
    </source>
</evidence>
<feature type="compositionally biased region" description="Low complexity" evidence="1">
    <location>
        <begin position="28"/>
        <end position="37"/>
    </location>
</feature>
<dbReference type="Proteomes" id="UP001362999">
    <property type="component" value="Unassembled WGS sequence"/>
</dbReference>
<comment type="caution">
    <text evidence="2">The sequence shown here is derived from an EMBL/GenBank/DDBJ whole genome shotgun (WGS) entry which is preliminary data.</text>
</comment>
<evidence type="ECO:0000256" key="1">
    <source>
        <dbReference type="SAM" id="MobiDB-lite"/>
    </source>
</evidence>
<organism evidence="2 3">
    <name type="scientific">Favolaschia claudopus</name>
    <dbReference type="NCBI Taxonomy" id="2862362"/>
    <lineage>
        <taxon>Eukaryota</taxon>
        <taxon>Fungi</taxon>
        <taxon>Dikarya</taxon>
        <taxon>Basidiomycota</taxon>
        <taxon>Agaricomycotina</taxon>
        <taxon>Agaricomycetes</taxon>
        <taxon>Agaricomycetidae</taxon>
        <taxon>Agaricales</taxon>
        <taxon>Marasmiineae</taxon>
        <taxon>Mycenaceae</taxon>
        <taxon>Favolaschia</taxon>
    </lineage>
</organism>
<feature type="region of interest" description="Disordered" evidence="1">
    <location>
        <begin position="109"/>
        <end position="146"/>
    </location>
</feature>
<dbReference type="AlphaFoldDB" id="A0AAW0D073"/>